<dbReference type="GO" id="GO:0140359">
    <property type="term" value="F:ABC-type transporter activity"/>
    <property type="evidence" value="ECO:0007669"/>
    <property type="project" value="InterPro"/>
</dbReference>
<evidence type="ECO:0000313" key="10">
    <source>
        <dbReference type="EMBL" id="KRM46930.1"/>
    </source>
</evidence>
<dbReference type="GO" id="GO:0005886">
    <property type="term" value="C:plasma membrane"/>
    <property type="evidence" value="ECO:0007669"/>
    <property type="project" value="UniProtKB-SubCell"/>
</dbReference>
<dbReference type="InterPro" id="IPR047817">
    <property type="entry name" value="ABC2_TM_bact-type"/>
</dbReference>
<evidence type="ECO:0000256" key="4">
    <source>
        <dbReference type="ARBA" id="ARBA00022475"/>
    </source>
</evidence>
<dbReference type="GeneID" id="69802441"/>
<keyword evidence="6 8" id="KW-1133">Transmembrane helix</keyword>
<name>A0A0R1YXC5_9LACO</name>
<evidence type="ECO:0000256" key="1">
    <source>
        <dbReference type="ARBA" id="ARBA00004651"/>
    </source>
</evidence>
<keyword evidence="4" id="KW-1003">Cell membrane</keyword>
<comment type="caution">
    <text evidence="10">The sequence shown here is derived from an EMBL/GenBank/DDBJ whole genome shotgun (WGS) entry which is preliminary data.</text>
</comment>
<dbReference type="AlphaFoldDB" id="A0A0R1YXC5"/>
<evidence type="ECO:0000256" key="7">
    <source>
        <dbReference type="ARBA" id="ARBA00023136"/>
    </source>
</evidence>
<dbReference type="RefSeq" id="WP_057909911.1">
    <property type="nucleotide sequence ID" value="NZ_AZGK01000004.1"/>
</dbReference>
<evidence type="ECO:0000313" key="11">
    <source>
        <dbReference type="Proteomes" id="UP000051957"/>
    </source>
</evidence>
<feature type="transmembrane region" description="Helical" evidence="8">
    <location>
        <begin position="239"/>
        <end position="266"/>
    </location>
</feature>
<comment type="subcellular location">
    <subcellularLocation>
        <location evidence="1">Cell membrane</location>
        <topology evidence="1">Multi-pass membrane protein</topology>
    </subcellularLocation>
</comment>
<evidence type="ECO:0000256" key="3">
    <source>
        <dbReference type="ARBA" id="ARBA00022448"/>
    </source>
</evidence>
<feature type="domain" description="ABC transmembrane type-2" evidence="9">
    <location>
        <begin position="159"/>
        <end position="386"/>
    </location>
</feature>
<keyword evidence="5 8" id="KW-0812">Transmembrane</keyword>
<dbReference type="PANTHER" id="PTHR30294:SF38">
    <property type="entry name" value="TRANSPORT PERMEASE PROTEIN"/>
    <property type="match status" value="1"/>
</dbReference>
<evidence type="ECO:0000259" key="9">
    <source>
        <dbReference type="PROSITE" id="PS51012"/>
    </source>
</evidence>
<dbReference type="Pfam" id="PF12698">
    <property type="entry name" value="ABC2_membrane_3"/>
    <property type="match status" value="1"/>
</dbReference>
<evidence type="ECO:0000256" key="6">
    <source>
        <dbReference type="ARBA" id="ARBA00022989"/>
    </source>
</evidence>
<comment type="similarity">
    <text evidence="2">Belongs to the ABC-2 integral membrane protein family.</text>
</comment>
<sequence length="389" mass="43316">MRILTITKRIFVEMLRDKRTLALMFIAPLFILSLMYFLFQSNTNTVADVGTYNVSSSVIRAIDNKHLKTHEMSSDVSAKKVIRDKDYAGFIKKENGKLIVTYQNADQNKTAIIKKSVQMALIKVQMKQLVTATKKSKAGLIKMQSALQQIKKQLPASIGSRIPAAAVPQNASKPTNLKLSQHYLYGKSNSSFFTTMLPVFLGFMVFFFVFLISGISLLNERNSRTLDRLLATPVKRSEVIYGYLTGYGVVAIIQTAVITLFCIYVLGIEILGSIWVVLLICFALALVALSMGLFVSTFAASEFQMVQFIPIVVIPQIFFSGLIPVANMAGWLQVIAHIMPLYYGASALTDVIQKQASLSAVMPQFSAILIFLVVFVVLNMIGMRKYRKV</sequence>
<feature type="transmembrane region" description="Helical" evidence="8">
    <location>
        <begin position="21"/>
        <end position="39"/>
    </location>
</feature>
<dbReference type="Proteomes" id="UP000051957">
    <property type="component" value="Unassembled WGS sequence"/>
</dbReference>
<keyword evidence="3" id="KW-0813">Transport</keyword>
<feature type="transmembrane region" description="Helical" evidence="8">
    <location>
        <begin position="308"/>
        <end position="336"/>
    </location>
</feature>
<feature type="transmembrane region" description="Helical" evidence="8">
    <location>
        <begin position="272"/>
        <end position="296"/>
    </location>
</feature>
<evidence type="ECO:0000256" key="5">
    <source>
        <dbReference type="ARBA" id="ARBA00022692"/>
    </source>
</evidence>
<dbReference type="PANTHER" id="PTHR30294">
    <property type="entry name" value="MEMBRANE COMPONENT OF ABC TRANSPORTER YHHJ-RELATED"/>
    <property type="match status" value="1"/>
</dbReference>
<reference evidence="10 11" key="1">
    <citation type="journal article" date="2015" name="Genome Announc.">
        <title>Expanding the biotechnology potential of lactobacilli through comparative genomics of 213 strains and associated genera.</title>
        <authorList>
            <person name="Sun Z."/>
            <person name="Harris H.M."/>
            <person name="McCann A."/>
            <person name="Guo C."/>
            <person name="Argimon S."/>
            <person name="Zhang W."/>
            <person name="Yang X."/>
            <person name="Jeffery I.B."/>
            <person name="Cooney J.C."/>
            <person name="Kagawa T.F."/>
            <person name="Liu W."/>
            <person name="Song Y."/>
            <person name="Salvetti E."/>
            <person name="Wrobel A."/>
            <person name="Rasinkangas P."/>
            <person name="Parkhill J."/>
            <person name="Rea M.C."/>
            <person name="O'Sullivan O."/>
            <person name="Ritari J."/>
            <person name="Douillard F.P."/>
            <person name="Paul Ross R."/>
            <person name="Yang R."/>
            <person name="Briner A.E."/>
            <person name="Felis G.E."/>
            <person name="de Vos W.M."/>
            <person name="Barrangou R."/>
            <person name="Klaenhammer T.R."/>
            <person name="Caufield P.W."/>
            <person name="Cui Y."/>
            <person name="Zhang H."/>
            <person name="O'Toole P.W."/>
        </authorList>
    </citation>
    <scope>NUCLEOTIDE SEQUENCE [LARGE SCALE GENOMIC DNA]</scope>
    <source>
        <strain evidence="10 11">DSM 5707</strain>
    </source>
</reference>
<feature type="transmembrane region" description="Helical" evidence="8">
    <location>
        <begin position="356"/>
        <end position="378"/>
    </location>
</feature>
<accession>A0A0R1YXC5</accession>
<protein>
    <submittedName>
        <fullName evidence="10">ABC-2 type transporter</fullName>
    </submittedName>
</protein>
<evidence type="ECO:0000256" key="8">
    <source>
        <dbReference type="SAM" id="Phobius"/>
    </source>
</evidence>
<gene>
    <name evidence="10" type="ORF">FC51_GL001843</name>
</gene>
<feature type="transmembrane region" description="Helical" evidence="8">
    <location>
        <begin position="196"/>
        <end position="218"/>
    </location>
</feature>
<dbReference type="EMBL" id="AZGK01000004">
    <property type="protein sequence ID" value="KRM46930.1"/>
    <property type="molecule type" value="Genomic_DNA"/>
</dbReference>
<dbReference type="InterPro" id="IPR013525">
    <property type="entry name" value="ABC2_TM"/>
</dbReference>
<dbReference type="PATRIC" id="fig|1423784.4.peg.1877"/>
<dbReference type="InterPro" id="IPR051449">
    <property type="entry name" value="ABC-2_transporter_component"/>
</dbReference>
<keyword evidence="7 8" id="KW-0472">Membrane</keyword>
<organism evidence="10 11">
    <name type="scientific">Lentilactobacillus parabuchneri DSM 5707 = NBRC 107865</name>
    <dbReference type="NCBI Taxonomy" id="1423784"/>
    <lineage>
        <taxon>Bacteria</taxon>
        <taxon>Bacillati</taxon>
        <taxon>Bacillota</taxon>
        <taxon>Bacilli</taxon>
        <taxon>Lactobacillales</taxon>
        <taxon>Lactobacillaceae</taxon>
        <taxon>Lentilactobacillus</taxon>
    </lineage>
</organism>
<evidence type="ECO:0000256" key="2">
    <source>
        <dbReference type="ARBA" id="ARBA00007783"/>
    </source>
</evidence>
<dbReference type="PROSITE" id="PS51012">
    <property type="entry name" value="ABC_TM2"/>
    <property type="match status" value="1"/>
</dbReference>
<proteinExistence type="inferred from homology"/>